<protein>
    <submittedName>
        <fullName evidence="1">Uncharacterized protein</fullName>
    </submittedName>
</protein>
<reference evidence="1 2" key="1">
    <citation type="submission" date="2016-03" db="EMBL/GenBank/DDBJ databases">
        <title>EvidentialGene: Evidence-directed Construction of Genes on Genomes.</title>
        <authorList>
            <person name="Gilbert D.G."/>
            <person name="Choi J.-H."/>
            <person name="Mockaitis K."/>
            <person name="Colbourne J."/>
            <person name="Pfrender M."/>
        </authorList>
    </citation>
    <scope>NUCLEOTIDE SEQUENCE [LARGE SCALE GENOMIC DNA]</scope>
    <source>
        <strain evidence="1 2">Xinb3</strain>
        <tissue evidence="1">Complete organism</tissue>
    </source>
</reference>
<keyword evidence="2" id="KW-1185">Reference proteome</keyword>
<sequence length="290" mass="33872">MSFFYKILPIQSWPSYKVSYKDTNITSLEIRLDEQSYEICACSLELIELKIRLNKNSRVVNYTTSNQQYRRPENMLNREGRHGSSRRYVANLKNSIEALVDSGATTSVFKLSTIASLQTTQSFLMPLKLADDRYTEAVGETDVAIRWYHTVVNLRIPILEKLSHDLIQGADWIRKIEELPSTLQTERAQKKDIRGKLSRWILQLQEFDFIIEHKKCTENRVADALLRQPVAEEEPLPNDERPFQPALKKLSENSEICNIRQYSKEELAFWQQGDETIRVPLHYLLDFQTD</sequence>
<dbReference type="PROSITE" id="PS00141">
    <property type="entry name" value="ASP_PROTEASE"/>
    <property type="match status" value="1"/>
</dbReference>
<dbReference type="InterPro" id="IPR001969">
    <property type="entry name" value="Aspartic_peptidase_AS"/>
</dbReference>
<dbReference type="CDD" id="cd00303">
    <property type="entry name" value="retropepsin_like"/>
    <property type="match status" value="1"/>
</dbReference>
<dbReference type="AlphaFoldDB" id="A0A164TIK1"/>
<name>A0A164TIK1_9CRUS</name>
<dbReference type="Gene3D" id="2.40.70.10">
    <property type="entry name" value="Acid Proteases"/>
    <property type="match status" value="1"/>
</dbReference>
<organism evidence="1 2">
    <name type="scientific">Daphnia magna</name>
    <dbReference type="NCBI Taxonomy" id="35525"/>
    <lineage>
        <taxon>Eukaryota</taxon>
        <taxon>Metazoa</taxon>
        <taxon>Ecdysozoa</taxon>
        <taxon>Arthropoda</taxon>
        <taxon>Crustacea</taxon>
        <taxon>Branchiopoda</taxon>
        <taxon>Diplostraca</taxon>
        <taxon>Cladocera</taxon>
        <taxon>Anomopoda</taxon>
        <taxon>Daphniidae</taxon>
        <taxon>Daphnia</taxon>
    </lineage>
</organism>
<evidence type="ECO:0000313" key="1">
    <source>
        <dbReference type="EMBL" id="KZS10486.1"/>
    </source>
</evidence>
<gene>
    <name evidence="1" type="ORF">APZ42_025047</name>
</gene>
<comment type="caution">
    <text evidence="1">The sequence shown here is derived from an EMBL/GenBank/DDBJ whole genome shotgun (WGS) entry which is preliminary data.</text>
</comment>
<dbReference type="Proteomes" id="UP000076858">
    <property type="component" value="Unassembled WGS sequence"/>
</dbReference>
<evidence type="ECO:0000313" key="2">
    <source>
        <dbReference type="Proteomes" id="UP000076858"/>
    </source>
</evidence>
<accession>A0A164TIK1</accession>
<dbReference type="GO" id="GO:0004190">
    <property type="term" value="F:aspartic-type endopeptidase activity"/>
    <property type="evidence" value="ECO:0007669"/>
    <property type="project" value="InterPro"/>
</dbReference>
<dbReference type="InterPro" id="IPR021109">
    <property type="entry name" value="Peptidase_aspartic_dom_sf"/>
</dbReference>
<dbReference type="GO" id="GO:0006508">
    <property type="term" value="P:proteolysis"/>
    <property type="evidence" value="ECO:0007669"/>
    <property type="project" value="InterPro"/>
</dbReference>
<proteinExistence type="predicted"/>
<dbReference type="PANTHER" id="PTHR34072">
    <property type="entry name" value="ENZYMATIC POLYPROTEIN-RELATED"/>
    <property type="match status" value="1"/>
</dbReference>
<dbReference type="EMBL" id="LRGB01001790">
    <property type="protein sequence ID" value="KZS10486.1"/>
    <property type="molecule type" value="Genomic_DNA"/>
</dbReference>